<feature type="region of interest" description="Disordered" evidence="1">
    <location>
        <begin position="1"/>
        <end position="33"/>
    </location>
</feature>
<sequence length="278" mass="29233">MSTLPLAACDRSPSKEPPTSPGPQPISVEVNQSRDQYGKQAILIQLTNSADAPVTVTGARLNSPLFEKDIVWEPTGGVLELPPRQPKSLPANLPAPHCSQSPNGPIKAMVEYSEPAKGPAEISVEAQDPFNVLPRNADELCLAADAAAVATIVLNSDLEVAPDGRTAVVRLVITPAGTPGEPPQKLTIRSIDGTTLLAESPADPWPRDIAISPGMARKELPLTIRPARCDPHAVAEDKVGTLLPLRISVGAREGVLKVAAPNELRGRIYDFVTAACGG</sequence>
<protein>
    <submittedName>
        <fullName evidence="2">Uncharacterized protein</fullName>
    </submittedName>
</protein>
<dbReference type="Proteomes" id="UP000824166">
    <property type="component" value="Unassembled WGS sequence"/>
</dbReference>
<keyword evidence="3" id="KW-1185">Reference proteome</keyword>
<proteinExistence type="predicted"/>
<evidence type="ECO:0000256" key="1">
    <source>
        <dbReference type="SAM" id="MobiDB-lite"/>
    </source>
</evidence>
<gene>
    <name evidence="2" type="ORF">KSW38_09350</name>
</gene>
<dbReference type="EMBL" id="JAHOPC010000004">
    <property type="protein sequence ID" value="MBU8866492.1"/>
    <property type="molecule type" value="Genomic_DNA"/>
</dbReference>
<evidence type="ECO:0000313" key="3">
    <source>
        <dbReference type="Proteomes" id="UP000824166"/>
    </source>
</evidence>
<organism evidence="2 3">
    <name type="scientific">Paenarthrobacter aromaticivorans</name>
    <dbReference type="NCBI Taxonomy" id="2849150"/>
    <lineage>
        <taxon>Bacteria</taxon>
        <taxon>Bacillati</taxon>
        <taxon>Actinomycetota</taxon>
        <taxon>Actinomycetes</taxon>
        <taxon>Micrococcales</taxon>
        <taxon>Micrococcaceae</taxon>
        <taxon>Paenarthrobacter</taxon>
    </lineage>
</organism>
<evidence type="ECO:0000313" key="2">
    <source>
        <dbReference type="EMBL" id="MBU8866492.1"/>
    </source>
</evidence>
<accession>A0ABS6I538</accession>
<reference evidence="2 3" key="1">
    <citation type="submission" date="2021-06" db="EMBL/GenBank/DDBJ databases">
        <authorList>
            <person name="Jeong J.W."/>
        </authorList>
    </citation>
    <scope>NUCLEOTIDE SEQUENCE [LARGE SCALE GENOMIC DNA]</scope>
    <source>
        <strain evidence="2 3">MMS21-TAE1-1</strain>
    </source>
</reference>
<name>A0ABS6I538_9MICC</name>
<feature type="compositionally biased region" description="Pro residues" evidence="1">
    <location>
        <begin position="15"/>
        <end position="24"/>
    </location>
</feature>
<comment type="caution">
    <text evidence="2">The sequence shown here is derived from an EMBL/GenBank/DDBJ whole genome shotgun (WGS) entry which is preliminary data.</text>
</comment>